<evidence type="ECO:0000256" key="1">
    <source>
        <dbReference type="SAM" id="MobiDB-lite"/>
    </source>
</evidence>
<dbReference type="Proteomes" id="UP000237105">
    <property type="component" value="Unassembled WGS sequence"/>
</dbReference>
<proteinExistence type="predicted"/>
<comment type="caution">
    <text evidence="2">The sequence shown here is derived from an EMBL/GenBank/DDBJ whole genome shotgun (WGS) entry which is preliminary data.</text>
</comment>
<accession>A0A2P5AG14</accession>
<protein>
    <submittedName>
        <fullName evidence="2">Uncharacterized protein</fullName>
    </submittedName>
</protein>
<sequence length="100" mass="11719">MINQRSFTIVKQPKTLNYKLPTMVWLSRLTNSQQHRYRDKNNLHQSSNKGDNSSLKISDSSSLLHYFMLNKKIGKQMIIRKAHNIKNTPHTHTPFIDSLL</sequence>
<organism evidence="2 3">
    <name type="scientific">Parasponia andersonii</name>
    <name type="common">Sponia andersonii</name>
    <dbReference type="NCBI Taxonomy" id="3476"/>
    <lineage>
        <taxon>Eukaryota</taxon>
        <taxon>Viridiplantae</taxon>
        <taxon>Streptophyta</taxon>
        <taxon>Embryophyta</taxon>
        <taxon>Tracheophyta</taxon>
        <taxon>Spermatophyta</taxon>
        <taxon>Magnoliopsida</taxon>
        <taxon>eudicotyledons</taxon>
        <taxon>Gunneridae</taxon>
        <taxon>Pentapetalae</taxon>
        <taxon>rosids</taxon>
        <taxon>fabids</taxon>
        <taxon>Rosales</taxon>
        <taxon>Cannabaceae</taxon>
        <taxon>Parasponia</taxon>
    </lineage>
</organism>
<dbReference type="OrthoDB" id="10549554at2759"/>
<name>A0A2P5AG14_PARAD</name>
<dbReference type="AlphaFoldDB" id="A0A2P5AG14"/>
<dbReference type="EMBL" id="JXTB01000610">
    <property type="protein sequence ID" value="PON35485.1"/>
    <property type="molecule type" value="Genomic_DNA"/>
</dbReference>
<evidence type="ECO:0000313" key="3">
    <source>
        <dbReference type="Proteomes" id="UP000237105"/>
    </source>
</evidence>
<gene>
    <name evidence="2" type="ORF">PanWU01x14_335740</name>
</gene>
<reference evidence="3" key="1">
    <citation type="submission" date="2016-06" db="EMBL/GenBank/DDBJ databases">
        <title>Parallel loss of symbiosis genes in relatives of nitrogen-fixing non-legume Parasponia.</title>
        <authorList>
            <person name="Van Velzen R."/>
            <person name="Holmer R."/>
            <person name="Bu F."/>
            <person name="Rutten L."/>
            <person name="Van Zeijl A."/>
            <person name="Liu W."/>
            <person name="Santuari L."/>
            <person name="Cao Q."/>
            <person name="Sharma T."/>
            <person name="Shen D."/>
            <person name="Roswanjaya Y."/>
            <person name="Wardhani T."/>
            <person name="Kalhor M.S."/>
            <person name="Jansen J."/>
            <person name="Van den Hoogen J."/>
            <person name="Gungor B."/>
            <person name="Hartog M."/>
            <person name="Hontelez J."/>
            <person name="Verver J."/>
            <person name="Yang W.-C."/>
            <person name="Schijlen E."/>
            <person name="Repin R."/>
            <person name="Schilthuizen M."/>
            <person name="Schranz E."/>
            <person name="Heidstra R."/>
            <person name="Miyata K."/>
            <person name="Fedorova E."/>
            <person name="Kohlen W."/>
            <person name="Bisseling T."/>
            <person name="Smit S."/>
            <person name="Geurts R."/>
        </authorList>
    </citation>
    <scope>NUCLEOTIDE SEQUENCE [LARGE SCALE GENOMIC DNA]</scope>
    <source>
        <strain evidence="3">cv. WU1-14</strain>
    </source>
</reference>
<evidence type="ECO:0000313" key="2">
    <source>
        <dbReference type="EMBL" id="PON35485.1"/>
    </source>
</evidence>
<feature type="region of interest" description="Disordered" evidence="1">
    <location>
        <begin position="36"/>
        <end position="57"/>
    </location>
</feature>
<feature type="compositionally biased region" description="Polar residues" evidence="1">
    <location>
        <begin position="43"/>
        <end position="52"/>
    </location>
</feature>
<keyword evidence="3" id="KW-1185">Reference proteome</keyword>